<dbReference type="NCBIfam" id="TIGR03124">
    <property type="entry name" value="citrate_citX"/>
    <property type="match status" value="1"/>
</dbReference>
<keyword evidence="5" id="KW-0456">Lyase</keyword>
<comment type="catalytic activity">
    <reaction evidence="4">
        <text>apo-[citrate lyase ACP] + 2'-(5''-triphospho-alpha-D-ribosyl)-3'-dephospho-CoA = holo-[citrate lyase ACP] + diphosphate</text>
        <dbReference type="Rhea" id="RHEA:16333"/>
        <dbReference type="Rhea" id="RHEA-COMP:10157"/>
        <dbReference type="Rhea" id="RHEA-COMP:10158"/>
        <dbReference type="ChEBI" id="CHEBI:29999"/>
        <dbReference type="ChEBI" id="CHEBI:33019"/>
        <dbReference type="ChEBI" id="CHEBI:61378"/>
        <dbReference type="ChEBI" id="CHEBI:82683"/>
        <dbReference type="EC" id="2.7.7.61"/>
    </reaction>
</comment>
<keyword evidence="3 5" id="KW-0548">Nucleotidyltransferase</keyword>
<dbReference type="GO" id="GO:0016829">
    <property type="term" value="F:lyase activity"/>
    <property type="evidence" value="ECO:0007669"/>
    <property type="project" value="UniProtKB-KW"/>
</dbReference>
<evidence type="ECO:0000256" key="4">
    <source>
        <dbReference type="ARBA" id="ARBA00048574"/>
    </source>
</evidence>
<accession>A0A9D1A4Z8</accession>
<dbReference type="NCBIfam" id="NF002383">
    <property type="entry name" value="PRK01392.1"/>
    <property type="match status" value="1"/>
</dbReference>
<name>A0A9D1A4Z8_9FIRM</name>
<dbReference type="EMBL" id="DVGC01000040">
    <property type="protein sequence ID" value="HIR05752.1"/>
    <property type="molecule type" value="Genomic_DNA"/>
</dbReference>
<sequence length="195" mass="21674">MELFHLSKEEMARLSELVGSEVPLEDMLNARERRVFCQKELLSSGGGSLISFTLNIPGPVKLLSGTPEAFLEGLSRIGAALKKAQYRVLEERLLLANTGTEAFFLVDALPRDVKALLVPIEDGSSLGRLFDMDVLDREGNKISRQELGMPERKCLLCEKPARECARSRAHSVEELTRHVSEILAETFGKDKTYGI</sequence>
<evidence type="ECO:0000313" key="6">
    <source>
        <dbReference type="Proteomes" id="UP000824250"/>
    </source>
</evidence>
<keyword evidence="2 5" id="KW-0808">Transferase</keyword>
<dbReference type="AlphaFoldDB" id="A0A9D1A4Z8"/>
<dbReference type="EC" id="2.7.7.61" evidence="1"/>
<dbReference type="Pfam" id="PF03802">
    <property type="entry name" value="CitX"/>
    <property type="match status" value="1"/>
</dbReference>
<comment type="caution">
    <text evidence="5">The sequence shown here is derived from an EMBL/GenBank/DDBJ whole genome shotgun (WGS) entry which is preliminary data.</text>
</comment>
<reference evidence="5" key="1">
    <citation type="submission" date="2020-10" db="EMBL/GenBank/DDBJ databases">
        <authorList>
            <person name="Gilroy R."/>
        </authorList>
    </citation>
    <scope>NUCLEOTIDE SEQUENCE</scope>
    <source>
        <strain evidence="5">CHK180-2868</strain>
    </source>
</reference>
<evidence type="ECO:0000256" key="3">
    <source>
        <dbReference type="ARBA" id="ARBA00022695"/>
    </source>
</evidence>
<dbReference type="GO" id="GO:0051191">
    <property type="term" value="P:prosthetic group biosynthetic process"/>
    <property type="evidence" value="ECO:0007669"/>
    <property type="project" value="InterPro"/>
</dbReference>
<dbReference type="Proteomes" id="UP000824250">
    <property type="component" value="Unassembled WGS sequence"/>
</dbReference>
<proteinExistence type="predicted"/>
<organism evidence="5 6">
    <name type="scientific">Candidatus Copromonas faecavium</name>
    <name type="common">nom. illeg.</name>
    <dbReference type="NCBI Taxonomy" id="2840740"/>
    <lineage>
        <taxon>Bacteria</taxon>
        <taxon>Bacillati</taxon>
        <taxon>Bacillota</taxon>
        <taxon>Clostridia</taxon>
        <taxon>Lachnospirales</taxon>
        <taxon>Lachnospiraceae</taxon>
        <taxon>Candidatus Copromonas (nom. illeg.)</taxon>
    </lineage>
</organism>
<reference evidence="5" key="2">
    <citation type="journal article" date="2021" name="PeerJ">
        <title>Extensive microbial diversity within the chicken gut microbiome revealed by metagenomics and culture.</title>
        <authorList>
            <person name="Gilroy R."/>
            <person name="Ravi A."/>
            <person name="Getino M."/>
            <person name="Pursley I."/>
            <person name="Horton D.L."/>
            <person name="Alikhan N.F."/>
            <person name="Baker D."/>
            <person name="Gharbi K."/>
            <person name="Hall N."/>
            <person name="Watson M."/>
            <person name="Adriaenssens E.M."/>
            <person name="Foster-Nyarko E."/>
            <person name="Jarju S."/>
            <person name="Secka A."/>
            <person name="Antonio M."/>
            <person name="Oren A."/>
            <person name="Chaudhuri R.R."/>
            <person name="La Ragione R."/>
            <person name="Hildebrand F."/>
            <person name="Pallen M.J."/>
        </authorList>
    </citation>
    <scope>NUCLEOTIDE SEQUENCE</scope>
    <source>
        <strain evidence="5">CHK180-2868</strain>
    </source>
</reference>
<evidence type="ECO:0000256" key="2">
    <source>
        <dbReference type="ARBA" id="ARBA00022679"/>
    </source>
</evidence>
<dbReference type="GO" id="GO:0050519">
    <property type="term" value="F:holo-citrate lyase synthase activity"/>
    <property type="evidence" value="ECO:0007669"/>
    <property type="project" value="UniProtKB-EC"/>
</dbReference>
<dbReference type="InterPro" id="IPR005551">
    <property type="entry name" value="CitX"/>
</dbReference>
<evidence type="ECO:0000256" key="1">
    <source>
        <dbReference type="ARBA" id="ARBA00012524"/>
    </source>
</evidence>
<gene>
    <name evidence="5" type="primary">citX</name>
    <name evidence="5" type="ORF">IAB28_07280</name>
</gene>
<protein>
    <recommendedName>
        <fullName evidence="1">citrate lyase holo-[acyl-carrier protein] synthase</fullName>
        <ecNumber evidence="1">2.7.7.61</ecNumber>
    </recommendedName>
</protein>
<evidence type="ECO:0000313" key="5">
    <source>
        <dbReference type="EMBL" id="HIR05752.1"/>
    </source>
</evidence>